<dbReference type="SUPFAM" id="SSF52425">
    <property type="entry name" value="Cryptochrome/photolyase, N-terminal domain"/>
    <property type="match status" value="1"/>
</dbReference>
<dbReference type="GO" id="GO:0000719">
    <property type="term" value="P:photoreactive repair"/>
    <property type="evidence" value="ECO:0007669"/>
    <property type="project" value="TreeGrafter"/>
</dbReference>
<proteinExistence type="inferred from homology"/>
<dbReference type="GO" id="GO:0003904">
    <property type="term" value="F:deoxyribodipyrimidine photo-lyase activity"/>
    <property type="evidence" value="ECO:0007669"/>
    <property type="project" value="TreeGrafter"/>
</dbReference>
<dbReference type="AlphaFoldDB" id="A0A5B1CLJ4"/>
<keyword evidence="5 8" id="KW-0157">Chromophore</keyword>
<evidence type="ECO:0000256" key="1">
    <source>
        <dbReference type="ARBA" id="ARBA00005862"/>
    </source>
</evidence>
<dbReference type="PANTHER" id="PTHR11455">
    <property type="entry name" value="CRYPTOCHROME"/>
    <property type="match status" value="1"/>
</dbReference>
<feature type="domain" description="Photolyase/cryptochrome alpha/beta" evidence="9">
    <location>
        <begin position="3"/>
        <end position="137"/>
    </location>
</feature>
<dbReference type="Gene3D" id="3.40.50.620">
    <property type="entry name" value="HUPs"/>
    <property type="match status" value="1"/>
</dbReference>
<evidence type="ECO:0000313" key="10">
    <source>
        <dbReference type="EMBL" id="KAA1260775.1"/>
    </source>
</evidence>
<dbReference type="GO" id="GO:0071949">
    <property type="term" value="F:FAD binding"/>
    <property type="evidence" value="ECO:0007669"/>
    <property type="project" value="TreeGrafter"/>
</dbReference>
<accession>A0A5B1CLJ4</accession>
<dbReference type="SUPFAM" id="SSF48173">
    <property type="entry name" value="Cryptochrome/photolyase FAD-binding domain"/>
    <property type="match status" value="1"/>
</dbReference>
<dbReference type="InterPro" id="IPR005101">
    <property type="entry name" value="Cryptochr/Photolyase_FAD-bd"/>
</dbReference>
<evidence type="ECO:0000256" key="4">
    <source>
        <dbReference type="ARBA" id="ARBA00022827"/>
    </source>
</evidence>
<keyword evidence="11" id="KW-1185">Reference proteome</keyword>
<dbReference type="InterPro" id="IPR036155">
    <property type="entry name" value="Crypto/Photolyase_N_sf"/>
</dbReference>
<feature type="site" description="Electron transfer via tryptophanyl radical" evidence="7">
    <location>
        <position position="398"/>
    </location>
</feature>
<feature type="binding site" evidence="6">
    <location>
        <position position="238"/>
    </location>
    <ligand>
        <name>FAD</name>
        <dbReference type="ChEBI" id="CHEBI:57692"/>
    </ligand>
</feature>
<dbReference type="PROSITE" id="PS00394">
    <property type="entry name" value="DNA_PHOTOLYASES_1_1"/>
    <property type="match status" value="1"/>
</dbReference>
<gene>
    <name evidence="10" type="primary">cry</name>
    <name evidence="10" type="ORF">LF1_33160</name>
</gene>
<comment type="function">
    <text evidence="8">May have a photoreceptor function.</text>
</comment>
<feature type="site" description="Electron transfer via tryptophanyl radical" evidence="7">
    <location>
        <position position="322"/>
    </location>
</feature>
<evidence type="ECO:0000256" key="7">
    <source>
        <dbReference type="PIRSR" id="PIRSR602081-2"/>
    </source>
</evidence>
<comment type="caution">
    <text evidence="10">The sequence shown here is derived from an EMBL/GenBank/DDBJ whole genome shotgun (WGS) entry which is preliminary data.</text>
</comment>
<name>A0A5B1CLJ4_9BACT</name>
<dbReference type="InterPro" id="IPR014133">
    <property type="entry name" value="Cry_DASH"/>
</dbReference>
<protein>
    <recommendedName>
        <fullName evidence="2 8">Cryptochrome DASH</fullName>
    </recommendedName>
</protein>
<dbReference type="Pfam" id="PF03441">
    <property type="entry name" value="FAD_binding_7"/>
    <property type="match status" value="1"/>
</dbReference>
<comment type="cofactor">
    <cofactor evidence="8">
        <name>(6R)-5,10-methylene-5,6,7,8-tetrahydrofolate</name>
        <dbReference type="ChEBI" id="CHEBI:15636"/>
    </cofactor>
    <text evidence="8">Binds 1 5,10-methenyltetrahydrofolate (MTHF) per subunit.</text>
</comment>
<dbReference type="PRINTS" id="PR00147">
    <property type="entry name" value="DNAPHOTLYASE"/>
</dbReference>
<dbReference type="PROSITE" id="PS51645">
    <property type="entry name" value="PHR_CRY_ALPHA_BETA"/>
    <property type="match status" value="1"/>
</dbReference>
<keyword evidence="3 6" id="KW-0285">Flavoprotein</keyword>
<comment type="similarity">
    <text evidence="1 8">Belongs to the DNA photolyase class-1 family.</text>
</comment>
<dbReference type="InterPro" id="IPR018394">
    <property type="entry name" value="DNA_photolyase_1_CS_C"/>
</dbReference>
<dbReference type="Pfam" id="PF00875">
    <property type="entry name" value="DNA_photolyase"/>
    <property type="match status" value="1"/>
</dbReference>
<evidence type="ECO:0000256" key="2">
    <source>
        <dbReference type="ARBA" id="ARBA00017881"/>
    </source>
</evidence>
<evidence type="ECO:0000256" key="5">
    <source>
        <dbReference type="ARBA" id="ARBA00022991"/>
    </source>
</evidence>
<dbReference type="RefSeq" id="WP_068258473.1">
    <property type="nucleotide sequence ID" value="NZ_LWSK01000005.1"/>
</dbReference>
<dbReference type="Proteomes" id="UP000322699">
    <property type="component" value="Unassembled WGS sequence"/>
</dbReference>
<dbReference type="InterPro" id="IPR036134">
    <property type="entry name" value="Crypto/Photolyase_FAD-like_sf"/>
</dbReference>
<dbReference type="Gene3D" id="1.10.579.10">
    <property type="entry name" value="DNA Cyclobutane Dipyrimidine Photolyase, subunit A, domain 3"/>
    <property type="match status" value="1"/>
</dbReference>
<dbReference type="PANTHER" id="PTHR11455:SF22">
    <property type="entry name" value="CRYPTOCHROME DASH"/>
    <property type="match status" value="1"/>
</dbReference>
<evidence type="ECO:0000256" key="8">
    <source>
        <dbReference type="RuleBase" id="RU367151"/>
    </source>
</evidence>
<feature type="site" description="Electron transfer via tryptophanyl radical" evidence="7">
    <location>
        <position position="375"/>
    </location>
</feature>
<comment type="cofactor">
    <cofactor evidence="6 8">
        <name>FAD</name>
        <dbReference type="ChEBI" id="CHEBI:57692"/>
    </cofactor>
    <text evidence="6 8">Binds 1 FAD per subunit.</text>
</comment>
<dbReference type="Gene3D" id="1.25.40.80">
    <property type="match status" value="1"/>
</dbReference>
<dbReference type="EMBL" id="VRLW01000001">
    <property type="protein sequence ID" value="KAA1260775.1"/>
    <property type="molecule type" value="Genomic_DNA"/>
</dbReference>
<dbReference type="GO" id="GO:0003677">
    <property type="term" value="F:DNA binding"/>
    <property type="evidence" value="ECO:0007669"/>
    <property type="project" value="TreeGrafter"/>
</dbReference>
<dbReference type="InterPro" id="IPR014729">
    <property type="entry name" value="Rossmann-like_a/b/a_fold"/>
</dbReference>
<keyword evidence="4 6" id="KW-0274">FAD</keyword>
<feature type="binding site" evidence="6">
    <location>
        <begin position="388"/>
        <end position="390"/>
    </location>
    <ligand>
        <name>FAD</name>
        <dbReference type="ChEBI" id="CHEBI:57692"/>
    </ligand>
</feature>
<dbReference type="OrthoDB" id="9772484at2"/>
<evidence type="ECO:0000256" key="3">
    <source>
        <dbReference type="ARBA" id="ARBA00022630"/>
    </source>
</evidence>
<sequence length="489" mass="56077">MASNSIVWFRNDLRLHDHRALTAAIDRSNAVACIYIVDPRFFTKTSFGFDRIGPHRLKFLRESLLDLGKSLADAGSTLIVLQGKAEDVLAEAAKAIGASHVYAHREYASEETAIEDQVQRSLADVGASLELSSANTLYELDDLPFEIEDLPELFTKFRRKVEASSLIRPPLATPQTIPSLDPNTLAKLDSVSIDQAACLQGEEVVHDERAVMPFKGGESEGLRRVNDYFWTDDCLKEYKETRNGMLGANYSSKFSPWLALGCLSPRQIHHEVCRYEEQRIKNDSTYWMIFELLWRDYFAWVTLKHGRRLFQVEGLRGQRIPWKQDSKILDRWREGTTGFPLIDANMRELAATGFMSNRGRQNVASFLTKNLGIDWRMGAQWFESMLIDYDPCSNYGNWNYVAGVGNDARQFRWFNTLKQSANYDPDGAYVRHWLPELADVPSEHVHSPWKMDRENRKQLDLVYPPPIVDLFKSAEQNQALHEAANEQFR</sequence>
<dbReference type="NCBIfam" id="TIGR02765">
    <property type="entry name" value="crypto_DASH"/>
    <property type="match status" value="1"/>
</dbReference>
<dbReference type="InterPro" id="IPR002081">
    <property type="entry name" value="Cryptochrome/DNA_photolyase_1"/>
</dbReference>
<reference evidence="10 11" key="1">
    <citation type="submission" date="2019-08" db="EMBL/GenBank/DDBJ databases">
        <title>Deep-cultivation of Planctomycetes and their phenomic and genomic characterization uncovers novel biology.</title>
        <authorList>
            <person name="Wiegand S."/>
            <person name="Jogler M."/>
            <person name="Boedeker C."/>
            <person name="Pinto D."/>
            <person name="Vollmers J."/>
            <person name="Rivas-Marin E."/>
            <person name="Kohn T."/>
            <person name="Peeters S.H."/>
            <person name="Heuer A."/>
            <person name="Rast P."/>
            <person name="Oberbeckmann S."/>
            <person name="Bunk B."/>
            <person name="Jeske O."/>
            <person name="Meyerdierks A."/>
            <person name="Storesund J.E."/>
            <person name="Kallscheuer N."/>
            <person name="Luecker S."/>
            <person name="Lage O.M."/>
            <person name="Pohl T."/>
            <person name="Merkel B.J."/>
            <person name="Hornburger P."/>
            <person name="Mueller R.-W."/>
            <person name="Bruemmer F."/>
            <person name="Labrenz M."/>
            <person name="Spormann A.M."/>
            <person name="Op Den Camp H."/>
            <person name="Overmann J."/>
            <person name="Amann R."/>
            <person name="Jetten M.S.M."/>
            <person name="Mascher T."/>
            <person name="Medema M.H."/>
            <person name="Devos D.P."/>
            <person name="Kaster A.-K."/>
            <person name="Ovreas L."/>
            <person name="Rohde M."/>
            <person name="Galperin M.Y."/>
            <person name="Jogler C."/>
        </authorList>
    </citation>
    <scope>NUCLEOTIDE SEQUENCE [LARGE SCALE GENOMIC DNA]</scope>
    <source>
        <strain evidence="10 11">LF1</strain>
    </source>
</reference>
<evidence type="ECO:0000313" key="11">
    <source>
        <dbReference type="Proteomes" id="UP000322699"/>
    </source>
</evidence>
<dbReference type="InterPro" id="IPR006050">
    <property type="entry name" value="DNA_photolyase_N"/>
</dbReference>
<evidence type="ECO:0000256" key="6">
    <source>
        <dbReference type="PIRSR" id="PIRSR602081-1"/>
    </source>
</evidence>
<organism evidence="10 11">
    <name type="scientific">Rubripirellula obstinata</name>
    <dbReference type="NCBI Taxonomy" id="406547"/>
    <lineage>
        <taxon>Bacteria</taxon>
        <taxon>Pseudomonadati</taxon>
        <taxon>Planctomycetota</taxon>
        <taxon>Planctomycetia</taxon>
        <taxon>Pirellulales</taxon>
        <taxon>Pirellulaceae</taxon>
        <taxon>Rubripirellula</taxon>
    </lineage>
</organism>
<evidence type="ECO:0000259" key="9">
    <source>
        <dbReference type="PROSITE" id="PS51645"/>
    </source>
</evidence>
<feature type="binding site" evidence="6">
    <location>
        <begin position="251"/>
        <end position="255"/>
    </location>
    <ligand>
        <name>FAD</name>
        <dbReference type="ChEBI" id="CHEBI:57692"/>
    </ligand>
</feature>